<organism evidence="1">
    <name type="scientific">Stegastes partitus</name>
    <name type="common">bicolor damselfish</name>
    <dbReference type="NCBI Taxonomy" id="144197"/>
    <lineage>
        <taxon>Eukaryota</taxon>
        <taxon>Metazoa</taxon>
        <taxon>Chordata</taxon>
        <taxon>Craniata</taxon>
        <taxon>Vertebrata</taxon>
        <taxon>Euteleostomi</taxon>
        <taxon>Actinopterygii</taxon>
        <taxon>Neopterygii</taxon>
        <taxon>Teleostei</taxon>
        <taxon>Neoteleostei</taxon>
        <taxon>Acanthomorphata</taxon>
        <taxon>Ovalentaria</taxon>
        <taxon>Pomacentridae</taxon>
        <taxon>Stegastes</taxon>
    </lineage>
</organism>
<dbReference type="Ensembl" id="ENSSPAT00000017166.1">
    <property type="protein sequence ID" value="ENSSPAP00000016903.1"/>
    <property type="gene ID" value="ENSSPAG00000012759.1"/>
</dbReference>
<evidence type="ECO:0000313" key="1">
    <source>
        <dbReference type="Ensembl" id="ENSSPAP00000016903.1"/>
    </source>
</evidence>
<reference evidence="1" key="1">
    <citation type="submission" date="2023-09" db="UniProtKB">
        <authorList>
            <consortium name="Ensembl"/>
        </authorList>
    </citation>
    <scope>IDENTIFICATION</scope>
</reference>
<name>A0A3B5A6B3_9TELE</name>
<sequence length="87" mass="9645">MLMHLHTQTNTNHAVCFIPTRDKSMITAEDLALFANSCHSLPCPLLCSASPQTEQKPHDSAQSVSILTFSFSLVSSWPSLHPWVNTH</sequence>
<proteinExistence type="predicted"/>
<accession>A0A3B5A6B3</accession>
<dbReference type="AlphaFoldDB" id="A0A3B5A6B3"/>
<protein>
    <submittedName>
        <fullName evidence="1">Uncharacterized protein</fullName>
    </submittedName>
</protein>